<dbReference type="EMBL" id="JACHHQ010000003">
    <property type="protein sequence ID" value="MBB5199605.1"/>
    <property type="molecule type" value="Genomic_DNA"/>
</dbReference>
<proteinExistence type="predicted"/>
<keyword evidence="2" id="KW-1185">Reference proteome</keyword>
<gene>
    <name evidence="1" type="ORF">HNR39_001437</name>
</gene>
<protein>
    <recommendedName>
        <fullName evidence="3">HEXXH motif domain-containing protein</fullName>
    </recommendedName>
</protein>
<organism evidence="1 2">
    <name type="scientific">Glaciimonas immobilis</name>
    <dbReference type="NCBI Taxonomy" id="728004"/>
    <lineage>
        <taxon>Bacteria</taxon>
        <taxon>Pseudomonadati</taxon>
        <taxon>Pseudomonadota</taxon>
        <taxon>Betaproteobacteria</taxon>
        <taxon>Burkholderiales</taxon>
        <taxon>Oxalobacteraceae</taxon>
        <taxon>Glaciimonas</taxon>
    </lineage>
</organism>
<evidence type="ECO:0000313" key="2">
    <source>
        <dbReference type="Proteomes" id="UP000571084"/>
    </source>
</evidence>
<comment type="caution">
    <text evidence="1">The sequence shown here is derived from an EMBL/GenBank/DDBJ whole genome shotgun (WGS) entry which is preliminary data.</text>
</comment>
<sequence>MVIDRLIMTPDNLLTLLNGLPFIDATFKPQVLLTLVASLRSEADQRYLPFLNDYLVPDNALRIYQRLMKKMPTRPESAFLNDSRIELVNKAIRRILEKHPEWNALLTISIEWRKLTTGQISLTNPVFPQFIFLGESAFADELLLEETIVHEMSHVWCGFIAEIIDFQKKNSLAKLTLPSGTKNKSVRGVLFAGLFAAAAIKFYYVEGKIFPKCEDRIAFLENYLSGCIDVVHKSTDASYLGLQINNHLALFLQEQRSKN</sequence>
<dbReference type="Proteomes" id="UP000571084">
    <property type="component" value="Unassembled WGS sequence"/>
</dbReference>
<reference evidence="1 2" key="1">
    <citation type="submission" date="2020-08" db="EMBL/GenBank/DDBJ databases">
        <title>Genomic Encyclopedia of Type Strains, Phase IV (KMG-IV): sequencing the most valuable type-strain genomes for metagenomic binning, comparative biology and taxonomic classification.</title>
        <authorList>
            <person name="Goeker M."/>
        </authorList>
    </citation>
    <scope>NUCLEOTIDE SEQUENCE [LARGE SCALE GENOMIC DNA]</scope>
    <source>
        <strain evidence="1 2">DSM 23240</strain>
    </source>
</reference>
<dbReference type="AlphaFoldDB" id="A0A840RPG5"/>
<evidence type="ECO:0000313" key="1">
    <source>
        <dbReference type="EMBL" id="MBB5199605.1"/>
    </source>
</evidence>
<name>A0A840RPG5_9BURK</name>
<accession>A0A840RPG5</accession>
<evidence type="ECO:0008006" key="3">
    <source>
        <dbReference type="Google" id="ProtNLM"/>
    </source>
</evidence>